<protein>
    <submittedName>
        <fullName evidence="1">Insecticidal toxin complex protein TccC</fullName>
    </submittedName>
</protein>
<dbReference type="InterPro" id="IPR029044">
    <property type="entry name" value="Nucleotide-diphossugar_trans"/>
</dbReference>
<dbReference type="Proteomes" id="UP000198407">
    <property type="component" value="Unassembled WGS sequence"/>
</dbReference>
<dbReference type="Pfam" id="PF04488">
    <property type="entry name" value="Gly_transf_sug"/>
    <property type="match status" value="1"/>
</dbReference>
<dbReference type="NCBIfam" id="TIGR03696">
    <property type="entry name" value="Rhs_assc_core"/>
    <property type="match status" value="1"/>
</dbReference>
<dbReference type="AlphaFoldDB" id="A0A239DR72"/>
<dbReference type="STRING" id="1215104.GCA_000730585_03626"/>
<proteinExistence type="predicted"/>
<dbReference type="InterPro" id="IPR022385">
    <property type="entry name" value="Rhs_assc_core"/>
</dbReference>
<accession>A0A239DR72</accession>
<dbReference type="Gene3D" id="3.90.550.20">
    <property type="match status" value="1"/>
</dbReference>
<dbReference type="EMBL" id="FZOL01000006">
    <property type="protein sequence ID" value="SNS34232.1"/>
    <property type="molecule type" value="Genomic_DNA"/>
</dbReference>
<sequence length="947" mass="104201">MPGMSSSRQLHQHTPALSVSDPRGAQVRVVAYCRAVAQTPAVARITAYAFDVQGRDVAARDPRAWNNAGVANRTSLYSLSGRVLLTDSSDAGWRLALFTEAGPASRAWDSRDSSFHTEYDGLLRAIALHEQAAGESSRVVERLQYAGADLTLRNQCGRLLRHDDPAGTVLFDDYALGGQLRLQRRRFLQQAQAPDWPVDAAARDALLEPGAGYISETRCNPLGDPLLRIDALGNRHELILDQAGALRRSTLQTVDSEQPRTVRDAIRHDAMGRVISETAGNGVVTERDFCPRDGRLRRQLARLPGQAALQDLRYEYDPKGNVLSIEDLSQPITFYRNQRVAAQQVMAYDSLCQLIEARGVEVDQPSHGPGLPPLHGLPLDPTRLVNYLQRFEYDAAGNLLQRSHEHAAGLRMAVAGSSNRALPARADGSLPDEAEIAAAHDGCGNLLRLEGVAALRWNPRNQLAEVRQVLRGSGNDDREHYVYAADGNRVRKVTVAQAHSRSLLAEVRYLPGLELHHRVGGEIRQVLQVDEHLRVSDQQWRYSLGDQLGSIALELDGEGALLSREAFYPFGGTAVWAARSAVQGERKTQRYCGKERDASGLYCFGLRYYAPWLARWTSSDPLGEADGLNRYRMVLNNPVSLRDAAGGYAIPAVPLPDIPTQAHFFWTGSAIPSANLYNALMFKEQNPDWQVNVWTPRQSNYTSTLLAMEDSPQPAERDLARAHGGSLTVRSPDEMFDDLAHWHPQAHQIRSLYARESNGAFRNPAAASDIGRLASTYTYGGLYMDFDVAVGEAIDLSSASGDFFLHTRGAQVSNSVMAALPGSGTGRELLDRLLHEYSPQSEKNLGGLNAGWDTKRSTPGNGLFSRWRLTMHMSGPSMIRPVLGEGRIRRDQEGLPTQTFHGRKAVPAVDKVQTRDLASLFFAGYDPAINAEGQWTAVRPGRRSSIG</sequence>
<dbReference type="OrthoDB" id="7056038at2"/>
<dbReference type="InterPro" id="IPR007577">
    <property type="entry name" value="GlycoTrfase_DXD_sugar-bd_CS"/>
</dbReference>
<dbReference type="Gene3D" id="2.180.10.10">
    <property type="entry name" value="RHS repeat-associated core"/>
    <property type="match status" value="1"/>
</dbReference>
<name>A0A239DR72_9PSED</name>
<reference evidence="2" key="1">
    <citation type="submission" date="2017-06" db="EMBL/GenBank/DDBJ databases">
        <authorList>
            <person name="Varghese N."/>
            <person name="Submissions S."/>
        </authorList>
    </citation>
    <scope>NUCLEOTIDE SEQUENCE [LARGE SCALE GENOMIC DNA]</scope>
    <source>
        <strain evidence="2">DSM 22348</strain>
    </source>
</reference>
<organism evidence="1 2">
    <name type="scientific">Pseudomonas japonica</name>
    <dbReference type="NCBI Taxonomy" id="256466"/>
    <lineage>
        <taxon>Bacteria</taxon>
        <taxon>Pseudomonadati</taxon>
        <taxon>Pseudomonadota</taxon>
        <taxon>Gammaproteobacteria</taxon>
        <taxon>Pseudomonadales</taxon>
        <taxon>Pseudomonadaceae</taxon>
        <taxon>Pseudomonas</taxon>
    </lineage>
</organism>
<dbReference type="PANTHER" id="PTHR32305:SF15">
    <property type="entry name" value="PROTEIN RHSA-RELATED"/>
    <property type="match status" value="1"/>
</dbReference>
<dbReference type="PANTHER" id="PTHR32305">
    <property type="match status" value="1"/>
</dbReference>
<evidence type="ECO:0000313" key="2">
    <source>
        <dbReference type="Proteomes" id="UP000198407"/>
    </source>
</evidence>
<gene>
    <name evidence="1" type="ORF">SAMN05444352_106192</name>
</gene>
<keyword evidence="2" id="KW-1185">Reference proteome</keyword>
<dbReference type="SUPFAM" id="SSF53448">
    <property type="entry name" value="Nucleotide-diphospho-sugar transferases"/>
    <property type="match status" value="1"/>
</dbReference>
<dbReference type="InterPro" id="IPR050708">
    <property type="entry name" value="T6SS_VgrG/RHS"/>
</dbReference>
<evidence type="ECO:0000313" key="1">
    <source>
        <dbReference type="EMBL" id="SNS34232.1"/>
    </source>
</evidence>